<evidence type="ECO:0000256" key="2">
    <source>
        <dbReference type="SAM" id="SignalP"/>
    </source>
</evidence>
<keyword evidence="2" id="KW-0732">Signal</keyword>
<keyword evidence="4" id="KW-1185">Reference proteome</keyword>
<gene>
    <name evidence="3" type="ORF">BDD30_1883</name>
</gene>
<feature type="compositionally biased region" description="Basic residues" evidence="1">
    <location>
        <begin position="51"/>
        <end position="61"/>
    </location>
</feature>
<protein>
    <recommendedName>
        <fullName evidence="5">Acid shock protein</fullName>
    </recommendedName>
</protein>
<accession>A0ABX9SP14</accession>
<feature type="compositionally biased region" description="Low complexity" evidence="1">
    <location>
        <begin position="23"/>
        <end position="38"/>
    </location>
</feature>
<feature type="region of interest" description="Disordered" evidence="1">
    <location>
        <begin position="22"/>
        <end position="70"/>
    </location>
</feature>
<organism evidence="3 4">
    <name type="scientific">Photorhabdus asymbiotica</name>
    <dbReference type="NCBI Taxonomy" id="291112"/>
    <lineage>
        <taxon>Bacteria</taxon>
        <taxon>Pseudomonadati</taxon>
        <taxon>Pseudomonadota</taxon>
        <taxon>Gammaproteobacteria</taxon>
        <taxon>Enterobacterales</taxon>
        <taxon>Morganellaceae</taxon>
        <taxon>Photorhabdus</taxon>
    </lineage>
</organism>
<feature type="chain" id="PRO_5045581306" description="Acid shock protein" evidence="2">
    <location>
        <begin position="22"/>
        <end position="70"/>
    </location>
</feature>
<evidence type="ECO:0008006" key="5">
    <source>
        <dbReference type="Google" id="ProtNLM"/>
    </source>
</evidence>
<name>A0ABX9SP14_9GAMM</name>
<dbReference type="Proteomes" id="UP000280955">
    <property type="component" value="Unassembled WGS sequence"/>
</dbReference>
<evidence type="ECO:0000313" key="4">
    <source>
        <dbReference type="Proteomes" id="UP000280955"/>
    </source>
</evidence>
<comment type="caution">
    <text evidence="3">The sequence shown here is derived from an EMBL/GenBank/DDBJ whole genome shotgun (WGS) entry which is preliminary data.</text>
</comment>
<feature type="signal peptide" evidence="2">
    <location>
        <begin position="1"/>
        <end position="21"/>
    </location>
</feature>
<evidence type="ECO:0000256" key="1">
    <source>
        <dbReference type="SAM" id="MobiDB-lite"/>
    </source>
</evidence>
<proteinExistence type="predicted"/>
<evidence type="ECO:0000313" key="3">
    <source>
        <dbReference type="EMBL" id="RKS59794.1"/>
    </source>
</evidence>
<sequence>MTRLGLSVTVLSFLFSGAVLAAPTTPMTQSSDTQMTSSHMEKKAGQEKQSSKTKTHSNHKVKKEETKKAH</sequence>
<reference evidence="3 4" key="1">
    <citation type="submission" date="2018-10" db="EMBL/GenBank/DDBJ databases">
        <title>Genomic Encyclopedia of Archaeal and Bacterial Type Strains, Phase II (KMG-II): from individual species to whole genera.</title>
        <authorList>
            <person name="Goeker M."/>
        </authorList>
    </citation>
    <scope>NUCLEOTIDE SEQUENCE [LARGE SCALE GENOMIC DNA]</scope>
    <source>
        <strain evidence="3 4">DSM 15149</strain>
    </source>
</reference>
<dbReference type="RefSeq" id="WP_015835933.1">
    <property type="nucleotide sequence ID" value="NC_012962.1"/>
</dbReference>
<feature type="compositionally biased region" description="Basic and acidic residues" evidence="1">
    <location>
        <begin position="39"/>
        <end position="50"/>
    </location>
</feature>
<dbReference type="EMBL" id="RBLJ01000002">
    <property type="protein sequence ID" value="RKS59794.1"/>
    <property type="molecule type" value="Genomic_DNA"/>
</dbReference>